<sequence length="564" mass="61843">MLSCIICSLFPFILIIINIFLYCMALPPLPELSRVQLDCHRIPSSFCCSNRIRSNCAQLCASLSTSTALCLNSAFPSSSSSKVPTNFPSPPIPAIPSSVTSFGGSIDLPGVNLPNPDEKFFGVFGGNNKRPTTEGSFRNFEKTDKNDGGNEQGPSFIPNFQPPFQLILPPPDSPNAKGTPVPIEDLDSNERTEQTRVEPAIVESTQFPTLIPPQTTAKIKEKFAASIDSALEKVGNSEEKVGIIKTDGGAIDGTASNKKRGNTRTKNGPLKSTDLMKELEELGDYEENKDVKENEKVSGSVIAEVLEPHQPRTTVTEKLPDLPPKNFSEFPPPPANQLWSFKIKPSSLKQPEALEFSQGNGSKKVDLDLNGRFASGEEIDSIVDRLFTNKELLRSFVVSIKDLKNKNNGTIKPSENNSTIISSTESPEQCSTPPKFIPCVSLEKANVQLHSCCVKRLMPVGCLPLCRYDTSREEIKMAFEKGQCGILNISPFLECASQGRNNLNCCRHRQIAQNSAQQCEIFCTGEKLSLLGLQHLVCSTLIQPILECHHAGLIDDKIKKNFFI</sequence>
<feature type="region of interest" description="Disordered" evidence="1">
    <location>
        <begin position="173"/>
        <end position="193"/>
    </location>
</feature>
<feature type="domain" description="Domain of unknown function DB" evidence="2">
    <location>
        <begin position="452"/>
        <end position="549"/>
    </location>
</feature>
<organism evidence="3 4">
    <name type="scientific">Meloidogyne enterolobii</name>
    <name type="common">Root-knot nematode worm</name>
    <name type="synonym">Meloidogyne mayaguensis</name>
    <dbReference type="NCBI Taxonomy" id="390850"/>
    <lineage>
        <taxon>Eukaryota</taxon>
        <taxon>Metazoa</taxon>
        <taxon>Ecdysozoa</taxon>
        <taxon>Nematoda</taxon>
        <taxon>Chromadorea</taxon>
        <taxon>Rhabditida</taxon>
        <taxon>Tylenchina</taxon>
        <taxon>Tylenchomorpha</taxon>
        <taxon>Tylenchoidea</taxon>
        <taxon>Meloidogynidae</taxon>
        <taxon>Meloidogyninae</taxon>
        <taxon>Meloidogyne</taxon>
    </lineage>
</organism>
<dbReference type="PANTHER" id="PTHR21679:SF5">
    <property type="entry name" value="DOMAIN OF UNKNOWN FUNCTION DB DOMAIN-CONTAINING PROTEIN"/>
    <property type="match status" value="1"/>
</dbReference>
<dbReference type="InterPro" id="IPR002602">
    <property type="entry name" value="DB"/>
</dbReference>
<dbReference type="OrthoDB" id="5872752at2759"/>
<comment type="caution">
    <text evidence="3">The sequence shown here is derived from an EMBL/GenBank/DDBJ whole genome shotgun (WGS) entry which is preliminary data.</text>
</comment>
<evidence type="ECO:0000259" key="2">
    <source>
        <dbReference type="Pfam" id="PF01682"/>
    </source>
</evidence>
<gene>
    <name evidence="3" type="ORF">MENT_LOCUS61636</name>
</gene>
<evidence type="ECO:0000313" key="3">
    <source>
        <dbReference type="EMBL" id="CAD2207673.1"/>
    </source>
</evidence>
<dbReference type="Pfam" id="PF01682">
    <property type="entry name" value="DB"/>
    <property type="match status" value="1"/>
</dbReference>
<proteinExistence type="predicted"/>
<dbReference type="AlphaFoldDB" id="A0A6V7Y7K5"/>
<evidence type="ECO:0000313" key="4">
    <source>
        <dbReference type="Proteomes" id="UP000580250"/>
    </source>
</evidence>
<protein>
    <recommendedName>
        <fullName evidence="2">Domain of unknown function DB domain-containing protein</fullName>
    </recommendedName>
</protein>
<reference evidence="3 4" key="1">
    <citation type="submission" date="2020-08" db="EMBL/GenBank/DDBJ databases">
        <authorList>
            <person name="Koutsovoulos G."/>
            <person name="Danchin GJ E."/>
        </authorList>
    </citation>
    <scope>NUCLEOTIDE SEQUENCE [LARGE SCALE GENOMIC DNA]</scope>
</reference>
<name>A0A6V7Y7K5_MELEN</name>
<accession>A0A6V7Y7K5</accession>
<dbReference type="Proteomes" id="UP000580250">
    <property type="component" value="Unassembled WGS sequence"/>
</dbReference>
<feature type="region of interest" description="Disordered" evidence="1">
    <location>
        <begin position="123"/>
        <end position="152"/>
    </location>
</feature>
<dbReference type="EMBL" id="CAJEWN010003453">
    <property type="protein sequence ID" value="CAD2207673.1"/>
    <property type="molecule type" value="Genomic_DNA"/>
</dbReference>
<feature type="compositionally biased region" description="Basic and acidic residues" evidence="1">
    <location>
        <begin position="139"/>
        <end position="148"/>
    </location>
</feature>
<dbReference type="PANTHER" id="PTHR21679">
    <property type="entry name" value="DOMAIN OF UNKNOWN FUNCTION DB DOMAIN-CONTAINING PROTEIN-RELATED"/>
    <property type="match status" value="1"/>
</dbReference>
<evidence type="ECO:0000256" key="1">
    <source>
        <dbReference type="SAM" id="MobiDB-lite"/>
    </source>
</evidence>